<dbReference type="RefSeq" id="XP_022984388.1">
    <property type="nucleotide sequence ID" value="XM_023128620.1"/>
</dbReference>
<keyword evidence="1" id="KW-1185">Reference proteome</keyword>
<accession>A0A6J1JAC8</accession>
<dbReference type="GeneID" id="111482702"/>
<evidence type="ECO:0000313" key="2">
    <source>
        <dbReference type="RefSeq" id="XP_022984388.1"/>
    </source>
</evidence>
<organism evidence="1 2">
    <name type="scientific">Cucurbita maxima</name>
    <name type="common">Pumpkin</name>
    <name type="synonym">Winter squash</name>
    <dbReference type="NCBI Taxonomy" id="3661"/>
    <lineage>
        <taxon>Eukaryota</taxon>
        <taxon>Viridiplantae</taxon>
        <taxon>Streptophyta</taxon>
        <taxon>Embryophyta</taxon>
        <taxon>Tracheophyta</taxon>
        <taxon>Spermatophyta</taxon>
        <taxon>Magnoliopsida</taxon>
        <taxon>eudicotyledons</taxon>
        <taxon>Gunneridae</taxon>
        <taxon>Pentapetalae</taxon>
        <taxon>rosids</taxon>
        <taxon>fabids</taxon>
        <taxon>Cucurbitales</taxon>
        <taxon>Cucurbitaceae</taxon>
        <taxon>Cucurbiteae</taxon>
        <taxon>Cucurbita</taxon>
    </lineage>
</organism>
<reference evidence="2" key="1">
    <citation type="submission" date="2025-08" db="UniProtKB">
        <authorList>
            <consortium name="RefSeq"/>
        </authorList>
    </citation>
    <scope>IDENTIFICATION</scope>
    <source>
        <tissue evidence="2">Young leaves</tissue>
    </source>
</reference>
<dbReference type="Proteomes" id="UP000504608">
    <property type="component" value="Unplaced"/>
</dbReference>
<dbReference type="KEGG" id="cmax:111482702"/>
<sequence>MIQVFVPLFEVSQILFKIPEGFYFESKLETFVKDQDVCRQKQNLEKQERRTVTLCGDRFLAISIKKREKIHVYSHTLSRGDRTTVERELLGCLIMMLQVIQ</sequence>
<evidence type="ECO:0000313" key="1">
    <source>
        <dbReference type="Proteomes" id="UP000504608"/>
    </source>
</evidence>
<dbReference type="AlphaFoldDB" id="A0A6J1JAC8"/>
<proteinExistence type="predicted"/>
<protein>
    <submittedName>
        <fullName evidence="2">Uncharacterized protein LOC111482702</fullName>
    </submittedName>
</protein>
<name>A0A6J1JAC8_CUCMA</name>
<gene>
    <name evidence="2" type="primary">LOC111482702</name>
</gene>